<comment type="caution">
    <text evidence="2">The sequence shown here is derived from an EMBL/GenBank/DDBJ whole genome shotgun (WGS) entry which is preliminary data.</text>
</comment>
<protein>
    <submittedName>
        <fullName evidence="2">Uncharacterized protein</fullName>
    </submittedName>
</protein>
<dbReference type="EMBL" id="AOIK01000008">
    <property type="protein sequence ID" value="ELY91250.1"/>
    <property type="molecule type" value="Genomic_DNA"/>
</dbReference>
<feature type="region of interest" description="Disordered" evidence="1">
    <location>
        <begin position="1"/>
        <end position="71"/>
    </location>
</feature>
<feature type="compositionally biased region" description="Basic residues" evidence="1">
    <location>
        <begin position="31"/>
        <end position="40"/>
    </location>
</feature>
<organism evidence="2 3">
    <name type="scientific">Natrinema altunense (strain JCM 12890 / CGMCC 1.3731 / AJ2)</name>
    <dbReference type="NCBI Taxonomy" id="1227494"/>
    <lineage>
        <taxon>Archaea</taxon>
        <taxon>Methanobacteriati</taxon>
        <taxon>Methanobacteriota</taxon>
        <taxon>Stenosarchaea group</taxon>
        <taxon>Halobacteria</taxon>
        <taxon>Halobacteriales</taxon>
        <taxon>Natrialbaceae</taxon>
        <taxon>Natrinema</taxon>
    </lineage>
</organism>
<feature type="compositionally biased region" description="Polar residues" evidence="1">
    <location>
        <begin position="60"/>
        <end position="71"/>
    </location>
</feature>
<feature type="compositionally biased region" description="Basic and acidic residues" evidence="1">
    <location>
        <begin position="7"/>
        <end position="27"/>
    </location>
</feature>
<evidence type="ECO:0000313" key="2">
    <source>
        <dbReference type="EMBL" id="ELY91250.1"/>
    </source>
</evidence>
<name>L9ZXL3_NATA2</name>
<reference evidence="2 3" key="1">
    <citation type="journal article" date="2014" name="PLoS Genet.">
        <title>Phylogenetically driven sequencing of extremely halophilic archaea reveals strategies for static and dynamic osmo-response.</title>
        <authorList>
            <person name="Becker E.A."/>
            <person name="Seitzer P.M."/>
            <person name="Tritt A."/>
            <person name="Larsen D."/>
            <person name="Krusor M."/>
            <person name="Yao A.I."/>
            <person name="Wu D."/>
            <person name="Madern D."/>
            <person name="Eisen J.A."/>
            <person name="Darling A.E."/>
            <person name="Facciotti M.T."/>
        </authorList>
    </citation>
    <scope>NUCLEOTIDE SEQUENCE [LARGE SCALE GENOMIC DNA]</scope>
    <source>
        <strain evidence="2 3">JCM 12890</strain>
    </source>
</reference>
<gene>
    <name evidence="2" type="ORF">C485_02574</name>
</gene>
<accession>L9ZXL3</accession>
<evidence type="ECO:0000256" key="1">
    <source>
        <dbReference type="SAM" id="MobiDB-lite"/>
    </source>
</evidence>
<evidence type="ECO:0000313" key="3">
    <source>
        <dbReference type="Proteomes" id="UP000011511"/>
    </source>
</evidence>
<proteinExistence type="predicted"/>
<keyword evidence="3" id="KW-1185">Reference proteome</keyword>
<dbReference type="AlphaFoldDB" id="L9ZXL3"/>
<sequence>MAAFGTRSRDRDRAEWTRSRLPGDRAAPRPRGVRRYRNRAPSRIVELPAVPEATTPLGATGTTDADSQSNE</sequence>
<dbReference type="Proteomes" id="UP000011511">
    <property type="component" value="Unassembled WGS sequence"/>
</dbReference>